<dbReference type="GO" id="GO:0016020">
    <property type="term" value="C:membrane"/>
    <property type="evidence" value="ECO:0007669"/>
    <property type="project" value="UniProtKB-SubCell"/>
</dbReference>
<keyword evidence="3 6" id="KW-1133">Transmembrane helix</keyword>
<evidence type="ECO:0000259" key="7">
    <source>
        <dbReference type="Pfam" id="PF20684"/>
    </source>
</evidence>
<accession>A0A8E2ECX3</accession>
<evidence type="ECO:0000256" key="5">
    <source>
        <dbReference type="ARBA" id="ARBA00038359"/>
    </source>
</evidence>
<feature type="transmembrane region" description="Helical" evidence="6">
    <location>
        <begin position="90"/>
        <end position="111"/>
    </location>
</feature>
<evidence type="ECO:0000256" key="4">
    <source>
        <dbReference type="ARBA" id="ARBA00023136"/>
    </source>
</evidence>
<feature type="non-terminal residue" evidence="8">
    <location>
        <position position="319"/>
    </location>
</feature>
<dbReference type="AlphaFoldDB" id="A0A8E2ECX3"/>
<dbReference type="InterPro" id="IPR052337">
    <property type="entry name" value="SAT4-like"/>
</dbReference>
<feature type="transmembrane region" description="Helical" evidence="6">
    <location>
        <begin position="214"/>
        <end position="236"/>
    </location>
</feature>
<feature type="domain" description="Rhodopsin" evidence="7">
    <location>
        <begin position="31"/>
        <end position="281"/>
    </location>
</feature>
<evidence type="ECO:0000313" key="8">
    <source>
        <dbReference type="EMBL" id="OCK81657.1"/>
    </source>
</evidence>
<comment type="similarity">
    <text evidence="5">Belongs to the SAT4 family.</text>
</comment>
<dbReference type="PANTHER" id="PTHR33048:SF47">
    <property type="entry name" value="INTEGRAL MEMBRANE PROTEIN-RELATED"/>
    <property type="match status" value="1"/>
</dbReference>
<feature type="transmembrane region" description="Helical" evidence="6">
    <location>
        <begin position="256"/>
        <end position="277"/>
    </location>
</feature>
<sequence length="319" mass="34764">SSENLPIINRTSTVLGCTLTFLIIAWLAVFLRLYVRLKITKSPGWDDLVVAFAISSATAGSVIVCLQPGAGMGQHLSTLPLDKIELYFSYVYAANVTYTSSTTLIKIAILLQYHRVFENASKLAQRITIALIVIVACWGISFFFVAVFSCNPIALNWNLSLQGHCVMFGSKNPAKLFAAFAGHAASNMFLDIVILLTPVPFLRTLRFTGKTKAGIIALFSIGGLVALFSVVRLFSLAINRAGTSPVFDVTWYAPPIFIFSSLEIEVAILCASIPIFWPVISQLSFGKILVVSEIEVRSEARESDMELGRRPSQASDAGL</sequence>
<feature type="transmembrane region" description="Helical" evidence="6">
    <location>
        <begin position="12"/>
        <end position="35"/>
    </location>
</feature>
<organism evidence="8 9">
    <name type="scientific">Lepidopterella palustris CBS 459.81</name>
    <dbReference type="NCBI Taxonomy" id="1314670"/>
    <lineage>
        <taxon>Eukaryota</taxon>
        <taxon>Fungi</taxon>
        <taxon>Dikarya</taxon>
        <taxon>Ascomycota</taxon>
        <taxon>Pezizomycotina</taxon>
        <taxon>Dothideomycetes</taxon>
        <taxon>Pleosporomycetidae</taxon>
        <taxon>Mytilinidiales</taxon>
        <taxon>Argynnaceae</taxon>
        <taxon>Lepidopterella</taxon>
    </lineage>
</organism>
<keyword evidence="9" id="KW-1185">Reference proteome</keyword>
<dbReference type="InterPro" id="IPR049326">
    <property type="entry name" value="Rhodopsin_dom_fungi"/>
</dbReference>
<evidence type="ECO:0000256" key="1">
    <source>
        <dbReference type="ARBA" id="ARBA00004141"/>
    </source>
</evidence>
<proteinExistence type="inferred from homology"/>
<feature type="non-terminal residue" evidence="8">
    <location>
        <position position="1"/>
    </location>
</feature>
<feature type="transmembrane region" description="Helical" evidence="6">
    <location>
        <begin position="123"/>
        <end position="148"/>
    </location>
</feature>
<comment type="subcellular location">
    <subcellularLocation>
        <location evidence="1">Membrane</location>
        <topology evidence="1">Multi-pass membrane protein</topology>
    </subcellularLocation>
</comment>
<gene>
    <name evidence="8" type="ORF">K432DRAFT_247611</name>
</gene>
<keyword evidence="4 6" id="KW-0472">Membrane</keyword>
<name>A0A8E2ECX3_9PEZI</name>
<reference evidence="8 9" key="1">
    <citation type="journal article" date="2016" name="Nat. Commun.">
        <title>Ectomycorrhizal ecology is imprinted in the genome of the dominant symbiotic fungus Cenococcum geophilum.</title>
        <authorList>
            <consortium name="DOE Joint Genome Institute"/>
            <person name="Peter M."/>
            <person name="Kohler A."/>
            <person name="Ohm R.A."/>
            <person name="Kuo A."/>
            <person name="Krutzmann J."/>
            <person name="Morin E."/>
            <person name="Arend M."/>
            <person name="Barry K.W."/>
            <person name="Binder M."/>
            <person name="Choi C."/>
            <person name="Clum A."/>
            <person name="Copeland A."/>
            <person name="Grisel N."/>
            <person name="Haridas S."/>
            <person name="Kipfer T."/>
            <person name="LaButti K."/>
            <person name="Lindquist E."/>
            <person name="Lipzen A."/>
            <person name="Maire R."/>
            <person name="Meier B."/>
            <person name="Mihaltcheva S."/>
            <person name="Molinier V."/>
            <person name="Murat C."/>
            <person name="Poggeler S."/>
            <person name="Quandt C.A."/>
            <person name="Sperisen C."/>
            <person name="Tritt A."/>
            <person name="Tisserant E."/>
            <person name="Crous P.W."/>
            <person name="Henrissat B."/>
            <person name="Nehls U."/>
            <person name="Egli S."/>
            <person name="Spatafora J.W."/>
            <person name="Grigoriev I.V."/>
            <person name="Martin F.M."/>
        </authorList>
    </citation>
    <scope>NUCLEOTIDE SEQUENCE [LARGE SCALE GENOMIC DNA]</scope>
    <source>
        <strain evidence="8 9">CBS 459.81</strain>
    </source>
</reference>
<dbReference type="OrthoDB" id="61113at2759"/>
<evidence type="ECO:0000256" key="3">
    <source>
        <dbReference type="ARBA" id="ARBA00022989"/>
    </source>
</evidence>
<dbReference type="Pfam" id="PF20684">
    <property type="entry name" value="Fung_rhodopsin"/>
    <property type="match status" value="1"/>
</dbReference>
<dbReference type="Proteomes" id="UP000250266">
    <property type="component" value="Unassembled WGS sequence"/>
</dbReference>
<protein>
    <recommendedName>
        <fullName evidence="7">Rhodopsin domain-containing protein</fullName>
    </recommendedName>
</protein>
<keyword evidence="2 6" id="KW-0812">Transmembrane</keyword>
<feature type="transmembrane region" description="Helical" evidence="6">
    <location>
        <begin position="176"/>
        <end position="202"/>
    </location>
</feature>
<evidence type="ECO:0000313" key="9">
    <source>
        <dbReference type="Proteomes" id="UP000250266"/>
    </source>
</evidence>
<evidence type="ECO:0000256" key="2">
    <source>
        <dbReference type="ARBA" id="ARBA00022692"/>
    </source>
</evidence>
<feature type="transmembrane region" description="Helical" evidence="6">
    <location>
        <begin position="47"/>
        <end position="70"/>
    </location>
</feature>
<evidence type="ECO:0000256" key="6">
    <source>
        <dbReference type="SAM" id="Phobius"/>
    </source>
</evidence>
<dbReference type="PANTHER" id="PTHR33048">
    <property type="entry name" value="PTH11-LIKE INTEGRAL MEMBRANE PROTEIN (AFU_ORTHOLOGUE AFUA_5G11245)"/>
    <property type="match status" value="1"/>
</dbReference>
<dbReference type="EMBL" id="KV744913">
    <property type="protein sequence ID" value="OCK81657.1"/>
    <property type="molecule type" value="Genomic_DNA"/>
</dbReference>